<dbReference type="Pfam" id="PF04122">
    <property type="entry name" value="CW_binding_2"/>
    <property type="match status" value="3"/>
</dbReference>
<dbReference type="Proteomes" id="UP000002068">
    <property type="component" value="Chromosome"/>
</dbReference>
<dbReference type="InterPro" id="IPR035940">
    <property type="entry name" value="CAP_sf"/>
</dbReference>
<evidence type="ECO:0000259" key="1">
    <source>
        <dbReference type="Pfam" id="PF00188"/>
    </source>
</evidence>
<name>A0A0H3N521_CLODC</name>
<gene>
    <name evidence="3" type="ordered locus">CD196_2636</name>
</gene>
<dbReference type="Gene3D" id="2.60.40.10">
    <property type="entry name" value="Immunoglobulins"/>
    <property type="match status" value="1"/>
</dbReference>
<dbReference type="Pfam" id="PF07523">
    <property type="entry name" value="Big_3"/>
    <property type="match status" value="1"/>
</dbReference>
<dbReference type="PANTHER" id="PTHR30032">
    <property type="entry name" value="N-ACETYLMURAMOYL-L-ALANINE AMIDASE-RELATED"/>
    <property type="match status" value="1"/>
</dbReference>
<dbReference type="InterPro" id="IPR022038">
    <property type="entry name" value="Ig-like_bact"/>
</dbReference>
<protein>
    <submittedName>
        <fullName evidence="3">Surface surface protein</fullName>
    </submittedName>
</protein>
<proteinExistence type="predicted"/>
<dbReference type="HOGENOM" id="CLU_028455_3_3_9"/>
<evidence type="ECO:0000313" key="4">
    <source>
        <dbReference type="Proteomes" id="UP000002068"/>
    </source>
</evidence>
<evidence type="ECO:0000259" key="2">
    <source>
        <dbReference type="Pfam" id="PF07523"/>
    </source>
</evidence>
<dbReference type="InterPro" id="IPR014044">
    <property type="entry name" value="CAP_dom"/>
</dbReference>
<accession>A0A0H3N521</accession>
<dbReference type="PANTHER" id="PTHR30032:SF8">
    <property type="entry name" value="GERMINATION-SPECIFIC N-ACETYLMURAMOYL-L-ALANINE AMIDASE"/>
    <property type="match status" value="1"/>
</dbReference>
<dbReference type="InterPro" id="IPR051922">
    <property type="entry name" value="Bact_Sporulation_Assoc"/>
</dbReference>
<dbReference type="CDD" id="cd05379">
    <property type="entry name" value="CAP_bacterial"/>
    <property type="match status" value="1"/>
</dbReference>
<dbReference type="RefSeq" id="WP_009893729.1">
    <property type="nucleotide sequence ID" value="NC_013315.1"/>
</dbReference>
<evidence type="ECO:0000313" key="3">
    <source>
        <dbReference type="EMBL" id="CBA65053.1"/>
    </source>
</evidence>
<dbReference type="AlphaFoldDB" id="A0A0H3N521"/>
<dbReference type="Pfam" id="PF00188">
    <property type="entry name" value="CAP"/>
    <property type="match status" value="1"/>
</dbReference>
<dbReference type="InterPro" id="IPR013783">
    <property type="entry name" value="Ig-like_fold"/>
</dbReference>
<feature type="domain" description="SCP" evidence="1">
    <location>
        <begin position="402"/>
        <end position="526"/>
    </location>
</feature>
<dbReference type="Gene3D" id="3.40.33.10">
    <property type="entry name" value="CAP"/>
    <property type="match status" value="1"/>
</dbReference>
<dbReference type="Gene3D" id="3.40.50.12090">
    <property type="match status" value="2"/>
</dbReference>
<dbReference type="KEGG" id="cdc:CD196_2636"/>
<dbReference type="SUPFAM" id="SSF55797">
    <property type="entry name" value="PR-1-like"/>
    <property type="match status" value="1"/>
</dbReference>
<dbReference type="InterPro" id="IPR007253">
    <property type="entry name" value="Cell_wall-bd_2"/>
</dbReference>
<feature type="domain" description="Ig-like" evidence="2">
    <location>
        <begin position="318"/>
        <end position="377"/>
    </location>
</feature>
<dbReference type="EMBL" id="FN538970">
    <property type="protein sequence ID" value="CBA65053.1"/>
    <property type="molecule type" value="Genomic_DNA"/>
</dbReference>
<reference evidence="3 4" key="1">
    <citation type="journal article" date="2009" name="Genome Biol.">
        <title>Comparative genome and phenotypic analysis of Clostridium difficile 027 strains provides insight into the evolution of a hypervirulent bacterium.</title>
        <authorList>
            <person name="Stabler R.A."/>
            <person name="He M."/>
            <person name="Dawson L."/>
            <person name="Martin M."/>
            <person name="Valiente E."/>
            <person name="Corton C."/>
            <person name="Lawley T.D."/>
            <person name="Sebaihia M."/>
            <person name="Quail M.A."/>
            <person name="Rose G."/>
            <person name="Gerding D.N."/>
            <person name="Gibert M."/>
            <person name="Popoff M.R."/>
            <person name="Parkhill J."/>
            <person name="Dougan G."/>
            <person name="Wren B.W."/>
        </authorList>
    </citation>
    <scope>NUCLEOTIDE SEQUENCE [LARGE SCALE GENOMIC DNA]</scope>
    <source>
        <strain evidence="3 4">CD196</strain>
    </source>
</reference>
<sequence length="529" mass="57735">MKVNKRVLSIGLTISLIMAGAPNINALSSIEKIQGKDRYETAAKIAQKQTYENVVLVNTDNTLADGLSASGLAGTVKAPILLSQRNSIPSDTEKMLKDVKKVYIIGTEDSIGKSVENELKQKGIEVKRIGGNDRIETSYLIAKEIASIKPIDKVFITNGYTGEADAMSASSVASRDGSPIILTNGKNVPFEKKEGVQCYALGSEEIISNDLVKKTNAVRLAGEDRFETNKKVIKHFYSSAKEFYLSKGYQLVDAVAGSSIAKNAPIVLVDGNSDKSVLRSADKITALGGIDEKTLEQCLSASSLDASAPTITVGNLNIYQGDKFDISKLNIVAKDSNGNDLTPELIGNIDTDKVGKYKVTIKATDIGGKTTSISVEVNVLEYKTNDMNSSEFKRMVSSEMYSLVNSYRKEKGKEPLQVSKNLEGLSNSWSKYMADKGQFSHVINGKKSVEVFTGYGLRSEENIAFVPLVTKSTYTTKDAREVANVIFTVWKKSDKYNENMLNSDFVYTGFGLYILPNGEVYATQEFLNK</sequence>
<organism evidence="3 4">
    <name type="scientific">Clostridioides difficile (strain CD196)</name>
    <name type="common">Peptoclostridium difficile</name>
    <dbReference type="NCBI Taxonomy" id="645462"/>
    <lineage>
        <taxon>Bacteria</taxon>
        <taxon>Bacillati</taxon>
        <taxon>Bacillota</taxon>
        <taxon>Clostridia</taxon>
        <taxon>Peptostreptococcales</taxon>
        <taxon>Peptostreptococcaceae</taxon>
        <taxon>Clostridioides</taxon>
    </lineage>
</organism>